<dbReference type="GO" id="GO:0016780">
    <property type="term" value="F:phosphotransferase activity, for other substituted phosphate groups"/>
    <property type="evidence" value="ECO:0007669"/>
    <property type="project" value="TreeGrafter"/>
</dbReference>
<dbReference type="InterPro" id="IPR017475">
    <property type="entry name" value="EPS_sugar_tfrase"/>
</dbReference>
<sequence>MSMRMQELEVAVKRYPSESAAERSDWAKRLFDIVAALIGFALVSPILLITAAAIKLEDPRGPVLFSQTRIGKNGKTFKMYKFRSMVTNAEQLFERLAAQSDVSGAMFKMKDDPRITKVGKFIRRTSIDELPQFWNVLRGDMSIVGPRPPLPREVTAYRERDFQRLTVVPGCTGLWQVSGRSSVGFEEMVELDLQYIRRRSFWFDMVIIVRTVRLLFGSRNAF</sequence>
<keyword evidence="4 7" id="KW-0812">Transmembrane</keyword>
<evidence type="ECO:0000256" key="2">
    <source>
        <dbReference type="ARBA" id="ARBA00006464"/>
    </source>
</evidence>
<evidence type="ECO:0000313" key="10">
    <source>
        <dbReference type="Proteomes" id="UP000269097"/>
    </source>
</evidence>
<dbReference type="KEGG" id="coh:EAV92_15360"/>
<dbReference type="GO" id="GO:0016020">
    <property type="term" value="C:membrane"/>
    <property type="evidence" value="ECO:0007669"/>
    <property type="project" value="UniProtKB-SubCell"/>
</dbReference>
<dbReference type="NCBIfam" id="TIGR03025">
    <property type="entry name" value="EPS_sugtrans"/>
    <property type="match status" value="1"/>
</dbReference>
<evidence type="ECO:0000256" key="4">
    <source>
        <dbReference type="ARBA" id="ARBA00022692"/>
    </source>
</evidence>
<dbReference type="AlphaFoldDB" id="A0A3G3JZZ4"/>
<keyword evidence="5 7" id="KW-1133">Transmembrane helix</keyword>
<evidence type="ECO:0000256" key="6">
    <source>
        <dbReference type="ARBA" id="ARBA00023136"/>
    </source>
</evidence>
<evidence type="ECO:0000256" key="5">
    <source>
        <dbReference type="ARBA" id="ARBA00022989"/>
    </source>
</evidence>
<accession>A0A3G3JZZ4</accession>
<organism evidence="9 10">
    <name type="scientific">Cohnella candidum</name>
    <dbReference type="NCBI Taxonomy" id="2674991"/>
    <lineage>
        <taxon>Bacteria</taxon>
        <taxon>Bacillati</taxon>
        <taxon>Bacillota</taxon>
        <taxon>Bacilli</taxon>
        <taxon>Bacillales</taxon>
        <taxon>Paenibacillaceae</taxon>
        <taxon>Cohnella</taxon>
    </lineage>
</organism>
<name>A0A3G3JZZ4_9BACL</name>
<dbReference type="EMBL" id="CP033433">
    <property type="protein sequence ID" value="AYQ73835.1"/>
    <property type="molecule type" value="Genomic_DNA"/>
</dbReference>
<proteinExistence type="inferred from homology"/>
<evidence type="ECO:0000313" key="9">
    <source>
        <dbReference type="EMBL" id="AYQ73835.1"/>
    </source>
</evidence>
<dbReference type="PANTHER" id="PTHR30576">
    <property type="entry name" value="COLANIC BIOSYNTHESIS UDP-GLUCOSE LIPID CARRIER TRANSFERASE"/>
    <property type="match status" value="1"/>
</dbReference>
<comment type="similarity">
    <text evidence="2">Belongs to the bacterial sugar transferase family.</text>
</comment>
<keyword evidence="6 7" id="KW-0472">Membrane</keyword>
<feature type="transmembrane region" description="Helical" evidence="7">
    <location>
        <begin position="33"/>
        <end position="54"/>
    </location>
</feature>
<evidence type="ECO:0000259" key="8">
    <source>
        <dbReference type="Pfam" id="PF02397"/>
    </source>
</evidence>
<dbReference type="Proteomes" id="UP000269097">
    <property type="component" value="Chromosome"/>
</dbReference>
<protein>
    <submittedName>
        <fullName evidence="9">Sugar transferase</fullName>
    </submittedName>
</protein>
<dbReference type="Pfam" id="PF02397">
    <property type="entry name" value="Bac_transf"/>
    <property type="match status" value="1"/>
</dbReference>
<evidence type="ECO:0000256" key="1">
    <source>
        <dbReference type="ARBA" id="ARBA00004141"/>
    </source>
</evidence>
<comment type="subcellular location">
    <subcellularLocation>
        <location evidence="1">Membrane</location>
        <topology evidence="1">Multi-pass membrane protein</topology>
    </subcellularLocation>
</comment>
<evidence type="ECO:0000256" key="7">
    <source>
        <dbReference type="SAM" id="Phobius"/>
    </source>
</evidence>
<keyword evidence="10" id="KW-1185">Reference proteome</keyword>
<gene>
    <name evidence="9" type="ORF">EAV92_15360</name>
</gene>
<evidence type="ECO:0000256" key="3">
    <source>
        <dbReference type="ARBA" id="ARBA00022679"/>
    </source>
</evidence>
<feature type="domain" description="Bacterial sugar transferase" evidence="8">
    <location>
        <begin position="28"/>
        <end position="216"/>
    </location>
</feature>
<dbReference type="PANTHER" id="PTHR30576:SF10">
    <property type="entry name" value="SLL5057 PROTEIN"/>
    <property type="match status" value="1"/>
</dbReference>
<keyword evidence="3 9" id="KW-0808">Transferase</keyword>
<reference evidence="9 10" key="1">
    <citation type="submission" date="2018-10" db="EMBL/GenBank/DDBJ databases">
        <title>Genome Sequence of Cohnella sp.</title>
        <authorList>
            <person name="Srinivasan S."/>
            <person name="Kim M.K."/>
        </authorList>
    </citation>
    <scope>NUCLEOTIDE SEQUENCE [LARGE SCALE GENOMIC DNA]</scope>
    <source>
        <strain evidence="9 10">18JY8-7</strain>
    </source>
</reference>
<dbReference type="InterPro" id="IPR003362">
    <property type="entry name" value="Bact_transf"/>
</dbReference>
<dbReference type="RefSeq" id="WP_123041919.1">
    <property type="nucleotide sequence ID" value="NZ_CP033433.1"/>
</dbReference>